<dbReference type="HOGENOM" id="CLU_2490830_0_0_11"/>
<sequence>MISAPRPRPPSPVTGTTAPPRRPIDAISKPIPCRADGYPSHGSCGAARAADLRAGACAVGEKGVMAGIADGGVALALAIPNMRGLT</sequence>
<dbReference type="EMBL" id="AWSD01000213">
    <property type="protein sequence ID" value="ERH18158.1"/>
    <property type="molecule type" value="Genomic_DNA"/>
</dbReference>
<evidence type="ECO:0000313" key="2">
    <source>
        <dbReference type="EMBL" id="ERH18158.1"/>
    </source>
</evidence>
<evidence type="ECO:0000313" key="3">
    <source>
        <dbReference type="Proteomes" id="UP000016498"/>
    </source>
</evidence>
<gene>
    <name evidence="2" type="ORF">HMPREF1549_01984</name>
</gene>
<accession>U1RES2</accession>
<feature type="region of interest" description="Disordered" evidence="1">
    <location>
        <begin position="1"/>
        <end position="30"/>
    </location>
</feature>
<evidence type="ECO:0000256" key="1">
    <source>
        <dbReference type="SAM" id="MobiDB-lite"/>
    </source>
</evidence>
<comment type="caution">
    <text evidence="2">The sequence shown here is derived from an EMBL/GenBank/DDBJ whole genome shotgun (WGS) entry which is preliminary data.</text>
</comment>
<name>U1RES2_9ACTO</name>
<proteinExistence type="predicted"/>
<protein>
    <submittedName>
        <fullName evidence="2">Uncharacterized protein</fullName>
    </submittedName>
</protein>
<feature type="compositionally biased region" description="Pro residues" evidence="1">
    <location>
        <begin position="1"/>
        <end position="12"/>
    </location>
</feature>
<organism evidence="2 3">
    <name type="scientific">Actinomyces johnsonii F0510</name>
    <dbReference type="NCBI Taxonomy" id="1227262"/>
    <lineage>
        <taxon>Bacteria</taxon>
        <taxon>Bacillati</taxon>
        <taxon>Actinomycetota</taxon>
        <taxon>Actinomycetes</taxon>
        <taxon>Actinomycetales</taxon>
        <taxon>Actinomycetaceae</taxon>
        <taxon>Actinomyces</taxon>
    </lineage>
</organism>
<reference evidence="2 3" key="1">
    <citation type="submission" date="2013-06" db="EMBL/GenBank/DDBJ databases">
        <authorList>
            <person name="Weinstock G."/>
            <person name="Sodergren E."/>
            <person name="Lobos E.A."/>
            <person name="Fulton L."/>
            <person name="Fulton R."/>
            <person name="Courtney L."/>
            <person name="Fronick C."/>
            <person name="O'Laughlin M."/>
            <person name="Godfrey J."/>
            <person name="Wilson R.M."/>
            <person name="Miner T."/>
            <person name="Farmer C."/>
            <person name="Delehaunty K."/>
            <person name="Cordes M."/>
            <person name="Minx P."/>
            <person name="Tomlinson C."/>
            <person name="Chen J."/>
            <person name="Wollam A."/>
            <person name="Pepin K.H."/>
            <person name="Bhonagiri V."/>
            <person name="Zhang X."/>
            <person name="Warren W."/>
            <person name="Mitreva M."/>
            <person name="Mardis E.R."/>
            <person name="Wilson R.K."/>
        </authorList>
    </citation>
    <scope>NUCLEOTIDE SEQUENCE [LARGE SCALE GENOMIC DNA]</scope>
    <source>
        <strain evidence="2 3">F0510</strain>
    </source>
</reference>
<dbReference type="AlphaFoldDB" id="U1RES2"/>
<dbReference type="Proteomes" id="UP000016498">
    <property type="component" value="Unassembled WGS sequence"/>
</dbReference>